<evidence type="ECO:0000256" key="1">
    <source>
        <dbReference type="SAM" id="MobiDB-lite"/>
    </source>
</evidence>
<proteinExistence type="predicted"/>
<evidence type="ECO:0000313" key="4">
    <source>
        <dbReference type="Proteomes" id="UP000001035"/>
    </source>
</evidence>
<dbReference type="InterPro" id="IPR013108">
    <property type="entry name" value="Amidohydro_3"/>
</dbReference>
<dbReference type="CDD" id="cd01300">
    <property type="entry name" value="YtcJ_like"/>
    <property type="match status" value="1"/>
</dbReference>
<dbReference type="KEGG" id="bcj:BCAM0423"/>
<organism evidence="3 4">
    <name type="scientific">Burkholderia cenocepacia (strain ATCC BAA-245 / DSM 16553 / LMG 16656 / NCTC 13227 / J2315 / CF5610)</name>
    <name type="common">Burkholderia cepacia (strain J2315)</name>
    <dbReference type="NCBI Taxonomy" id="216591"/>
    <lineage>
        <taxon>Bacteria</taxon>
        <taxon>Pseudomonadati</taxon>
        <taxon>Pseudomonadota</taxon>
        <taxon>Betaproteobacteria</taxon>
        <taxon>Burkholderiales</taxon>
        <taxon>Burkholderiaceae</taxon>
        <taxon>Burkholderia</taxon>
        <taxon>Burkholderia cepacia complex</taxon>
    </lineage>
</organism>
<evidence type="ECO:0000259" key="2">
    <source>
        <dbReference type="Pfam" id="PF07969"/>
    </source>
</evidence>
<accession>B4EJE6</accession>
<dbReference type="AlphaFoldDB" id="B4EJE6"/>
<dbReference type="InterPro" id="IPR032466">
    <property type="entry name" value="Metal_Hydrolase"/>
</dbReference>
<feature type="domain" description="Amidohydrolase 3" evidence="2">
    <location>
        <begin position="74"/>
        <end position="574"/>
    </location>
</feature>
<gene>
    <name evidence="3" type="ORF">BCAM0423</name>
</gene>
<dbReference type="SUPFAM" id="SSF51556">
    <property type="entry name" value="Metallo-dependent hydrolases"/>
    <property type="match status" value="1"/>
</dbReference>
<dbReference type="InterPro" id="IPR033932">
    <property type="entry name" value="YtcJ-like"/>
</dbReference>
<protein>
    <submittedName>
        <fullName evidence="3">Amidohydrolase</fullName>
    </submittedName>
</protein>
<dbReference type="GO" id="GO:0016810">
    <property type="term" value="F:hydrolase activity, acting on carbon-nitrogen (but not peptide) bonds"/>
    <property type="evidence" value="ECO:0007669"/>
    <property type="project" value="InterPro"/>
</dbReference>
<name>B4EJE6_BURCJ</name>
<dbReference type="PANTHER" id="PTHR22642">
    <property type="entry name" value="IMIDAZOLONEPROPIONASE"/>
    <property type="match status" value="1"/>
</dbReference>
<dbReference type="eggNOG" id="COG1574">
    <property type="taxonomic scope" value="Bacteria"/>
</dbReference>
<reference evidence="3 4" key="1">
    <citation type="journal article" date="2009" name="J. Bacteriol.">
        <title>The genome of Burkholderia cenocepacia J2315, an epidemic pathogen of cystic fibrosis patients.</title>
        <authorList>
            <person name="Holden M.T."/>
            <person name="Seth-Smith H.M."/>
            <person name="Crossman L.C."/>
            <person name="Sebaihia M."/>
            <person name="Bentley S.D."/>
            <person name="Cerdeno-Tarraga A.M."/>
            <person name="Thomson N.R."/>
            <person name="Bason N."/>
            <person name="Quail M.A."/>
            <person name="Sharp S."/>
            <person name="Cherevach I."/>
            <person name="Churcher C."/>
            <person name="Goodhead I."/>
            <person name="Hauser H."/>
            <person name="Holroyd N."/>
            <person name="Mungall K."/>
            <person name="Scott P."/>
            <person name="Walker D."/>
            <person name="White B."/>
            <person name="Rose H."/>
            <person name="Iversen P."/>
            <person name="Mil-Homens D."/>
            <person name="Rocha E.P."/>
            <person name="Fialho A.M."/>
            <person name="Baldwin A."/>
            <person name="Dowson C."/>
            <person name="Barrell B.G."/>
            <person name="Govan J.R."/>
            <person name="Vandamme P."/>
            <person name="Hart C.A."/>
            <person name="Mahenthiralingam E."/>
            <person name="Parkhill J."/>
        </authorList>
    </citation>
    <scope>NUCLEOTIDE SEQUENCE [LARGE SCALE GENOMIC DNA]</scope>
    <source>
        <strain evidence="4">ATCC BAA-245 / DSM 16553 / LMG 16656 / NCTC 13227 / J2315 / CF5610</strain>
    </source>
</reference>
<dbReference type="EMBL" id="AM747721">
    <property type="protein sequence ID" value="CAR54281.1"/>
    <property type="molecule type" value="Genomic_DNA"/>
</dbReference>
<evidence type="ECO:0000313" key="3">
    <source>
        <dbReference type="EMBL" id="CAR54281.1"/>
    </source>
</evidence>
<dbReference type="InterPro" id="IPR011059">
    <property type="entry name" value="Metal-dep_hydrolase_composite"/>
</dbReference>
<keyword evidence="4" id="KW-1185">Reference proteome</keyword>
<dbReference type="Proteomes" id="UP000001035">
    <property type="component" value="Chromosome 2"/>
</dbReference>
<dbReference type="Gene3D" id="3.10.310.70">
    <property type="match status" value="1"/>
</dbReference>
<dbReference type="HOGENOM" id="CLU_009942_6_1_4"/>
<feature type="region of interest" description="Disordered" evidence="1">
    <location>
        <begin position="1"/>
        <end position="21"/>
    </location>
</feature>
<dbReference type="Gene3D" id="2.30.40.10">
    <property type="entry name" value="Urease, subunit C, domain 1"/>
    <property type="match status" value="1"/>
</dbReference>
<sequence length="588" mass="64467">MKALRKPDDQKGQAMQIQPTPAAATPADFVLTHARVYTVDPHRPWAQAVAVRDGRIVHVGDTASVRAYVGANTKVVDAARRLVLPGFVESHWHFETTAFAFQAFVNYEDPHQVLAALRTYVESHPDEPAITGMGWVQATIPPAMLRKETLDAVCADRPVCLLSTDFHSMWVNSKALEIAGIDASTPPVQEGASWFEKDAATGEPTGLIVDGAAYSLLLQRISAAGLLPTGIDLYLKSIPPWQEKLCAAGVTTVFDAGFFDASGDQSLLYETLQTMERAGDLKLRVVGSVAVIGEIDDPVGTLVRYRERYDSPLVKARALKLFLDGTEANHTAYLLEPYADRPDTCGAPTMPADTFNRYLVDADRANANVMVHCVGDAAVRMALDGFDAVNRTNPPRDRRHVITHAFLTHPDDIPRFRRAGVMANTQLQWGVVDAYTEQLRDHYGHERWSNMYTFRTFVDAGVTVSIGMDGLACQCRCQHKPLEHIESGHTRQLAGEPDAPVFPDIAERLSIPQLIAAYTIHGAYQLGMEHEVGSLTPGKRADLVVLERDLFEVGQYDIGRIDVGLTMMGGRITHVGDDFGARTGLQAS</sequence>
<dbReference type="Gene3D" id="3.20.20.140">
    <property type="entry name" value="Metal-dependent hydrolases"/>
    <property type="match status" value="1"/>
</dbReference>
<feature type="compositionally biased region" description="Basic and acidic residues" evidence="1">
    <location>
        <begin position="1"/>
        <end position="11"/>
    </location>
</feature>
<dbReference type="SUPFAM" id="SSF51338">
    <property type="entry name" value="Composite domain of metallo-dependent hydrolases"/>
    <property type="match status" value="1"/>
</dbReference>
<dbReference type="PANTHER" id="PTHR22642:SF2">
    <property type="entry name" value="PROTEIN LONG AFTER FAR-RED 3"/>
    <property type="match status" value="1"/>
</dbReference>
<dbReference type="Pfam" id="PF07969">
    <property type="entry name" value="Amidohydro_3"/>
    <property type="match status" value="1"/>
</dbReference>